<gene>
    <name evidence="6" type="ORF">FYJ68_09230</name>
</gene>
<sequence>MVAATAARSCEPFSLRWNDAGAKLLVGNRLSFGGALDRQQIQETALSLFKERGYSNVTVQDVCDACGISKPTFYSRFHSKDDIIVNLYDGVSERLGDQLGELIGTTSAWEQLLICYDTIADETEGAGEELMRRMLITNLREDHHSLDERPYLSRTMTSIIERGQASGEFDNPSDARQLREATDRMFTGYFCYWCISRGLLDWRVAFRKSLAAVLGVRGVGPGGARD</sequence>
<dbReference type="Pfam" id="PF00440">
    <property type="entry name" value="TetR_N"/>
    <property type="match status" value="1"/>
</dbReference>
<evidence type="ECO:0000313" key="7">
    <source>
        <dbReference type="Proteomes" id="UP000469325"/>
    </source>
</evidence>
<evidence type="ECO:0000313" key="6">
    <source>
        <dbReference type="EMBL" id="MST73283.1"/>
    </source>
</evidence>
<dbReference type="InterPro" id="IPR023772">
    <property type="entry name" value="DNA-bd_HTH_TetR-type_CS"/>
</dbReference>
<accession>A0A6N7XG80</accession>
<dbReference type="PANTHER" id="PTHR30055:SF234">
    <property type="entry name" value="HTH-TYPE TRANSCRIPTIONAL REGULATOR BETI"/>
    <property type="match status" value="1"/>
</dbReference>
<dbReference type="PRINTS" id="PR00455">
    <property type="entry name" value="HTHTETR"/>
</dbReference>
<proteinExistence type="predicted"/>
<dbReference type="Gene3D" id="1.10.357.10">
    <property type="entry name" value="Tetracycline Repressor, domain 2"/>
    <property type="match status" value="1"/>
</dbReference>
<name>A0A6N7XG80_9ACTN</name>
<dbReference type="AlphaFoldDB" id="A0A6N7XG80"/>
<keyword evidence="2 4" id="KW-0238">DNA-binding</keyword>
<dbReference type="SUPFAM" id="SSF48498">
    <property type="entry name" value="Tetracyclin repressor-like, C-terminal domain"/>
    <property type="match status" value="1"/>
</dbReference>
<dbReference type="InterPro" id="IPR036271">
    <property type="entry name" value="Tet_transcr_reg_TetR-rel_C_sf"/>
</dbReference>
<dbReference type="InterPro" id="IPR009057">
    <property type="entry name" value="Homeodomain-like_sf"/>
</dbReference>
<dbReference type="InterPro" id="IPR050109">
    <property type="entry name" value="HTH-type_TetR-like_transc_reg"/>
</dbReference>
<evidence type="ECO:0000256" key="2">
    <source>
        <dbReference type="ARBA" id="ARBA00023125"/>
    </source>
</evidence>
<dbReference type="SUPFAM" id="SSF46689">
    <property type="entry name" value="Homeodomain-like"/>
    <property type="match status" value="1"/>
</dbReference>
<dbReference type="InterPro" id="IPR001647">
    <property type="entry name" value="HTH_TetR"/>
</dbReference>
<organism evidence="6 7">
    <name type="scientific">Olsenella porci</name>
    <dbReference type="NCBI Taxonomy" id="2652279"/>
    <lineage>
        <taxon>Bacteria</taxon>
        <taxon>Bacillati</taxon>
        <taxon>Actinomycetota</taxon>
        <taxon>Coriobacteriia</taxon>
        <taxon>Coriobacteriales</taxon>
        <taxon>Atopobiaceae</taxon>
        <taxon>Olsenella</taxon>
    </lineage>
</organism>
<keyword evidence="1" id="KW-0805">Transcription regulation</keyword>
<dbReference type="PROSITE" id="PS50977">
    <property type="entry name" value="HTH_TETR_2"/>
    <property type="match status" value="1"/>
</dbReference>
<dbReference type="PROSITE" id="PS01081">
    <property type="entry name" value="HTH_TETR_1"/>
    <property type="match status" value="1"/>
</dbReference>
<evidence type="ECO:0000259" key="5">
    <source>
        <dbReference type="PROSITE" id="PS50977"/>
    </source>
</evidence>
<evidence type="ECO:0000256" key="3">
    <source>
        <dbReference type="ARBA" id="ARBA00023163"/>
    </source>
</evidence>
<dbReference type="Proteomes" id="UP000469325">
    <property type="component" value="Unassembled WGS sequence"/>
</dbReference>
<keyword evidence="3" id="KW-0804">Transcription</keyword>
<dbReference type="GO" id="GO:0000976">
    <property type="term" value="F:transcription cis-regulatory region binding"/>
    <property type="evidence" value="ECO:0007669"/>
    <property type="project" value="TreeGrafter"/>
</dbReference>
<dbReference type="EMBL" id="VUNC01000008">
    <property type="protein sequence ID" value="MST73283.1"/>
    <property type="molecule type" value="Genomic_DNA"/>
</dbReference>
<comment type="caution">
    <text evidence="6">The sequence shown here is derived from an EMBL/GenBank/DDBJ whole genome shotgun (WGS) entry which is preliminary data.</text>
</comment>
<dbReference type="GO" id="GO:0003700">
    <property type="term" value="F:DNA-binding transcription factor activity"/>
    <property type="evidence" value="ECO:0007669"/>
    <property type="project" value="TreeGrafter"/>
</dbReference>
<protein>
    <submittedName>
        <fullName evidence="6">TetR/AcrR family transcriptional regulator</fullName>
    </submittedName>
</protein>
<reference evidence="6 7" key="1">
    <citation type="submission" date="2019-08" db="EMBL/GenBank/DDBJ databases">
        <title>In-depth cultivation of the pig gut microbiome towards novel bacterial diversity and tailored functional studies.</title>
        <authorList>
            <person name="Wylensek D."/>
            <person name="Hitch T.C.A."/>
            <person name="Clavel T."/>
        </authorList>
    </citation>
    <scope>NUCLEOTIDE SEQUENCE [LARGE SCALE GENOMIC DNA]</scope>
    <source>
        <strain evidence="6 7">CA-Schmier-601-WT-1</strain>
    </source>
</reference>
<feature type="domain" description="HTH tetR-type" evidence="5">
    <location>
        <begin position="35"/>
        <end position="95"/>
    </location>
</feature>
<dbReference type="PANTHER" id="PTHR30055">
    <property type="entry name" value="HTH-TYPE TRANSCRIPTIONAL REGULATOR RUTR"/>
    <property type="match status" value="1"/>
</dbReference>
<feature type="DNA-binding region" description="H-T-H motif" evidence="4">
    <location>
        <begin position="58"/>
        <end position="77"/>
    </location>
</feature>
<evidence type="ECO:0000256" key="1">
    <source>
        <dbReference type="ARBA" id="ARBA00023015"/>
    </source>
</evidence>
<evidence type="ECO:0000256" key="4">
    <source>
        <dbReference type="PROSITE-ProRule" id="PRU00335"/>
    </source>
</evidence>
<keyword evidence="7" id="KW-1185">Reference proteome</keyword>